<dbReference type="EMBL" id="VFOQ01000001">
    <property type="protein sequence ID" value="TQL59255.1"/>
    <property type="molecule type" value="Genomic_DNA"/>
</dbReference>
<organism evidence="1 2">
    <name type="scientific">Oryzihumus leptocrescens</name>
    <dbReference type="NCBI Taxonomy" id="297536"/>
    <lineage>
        <taxon>Bacteria</taxon>
        <taxon>Bacillati</taxon>
        <taxon>Actinomycetota</taxon>
        <taxon>Actinomycetes</taxon>
        <taxon>Micrococcales</taxon>
        <taxon>Intrasporangiaceae</taxon>
        <taxon>Oryzihumus</taxon>
    </lineage>
</organism>
<dbReference type="Proteomes" id="UP000319514">
    <property type="component" value="Unassembled WGS sequence"/>
</dbReference>
<dbReference type="AlphaFoldDB" id="A0A542ZFY7"/>
<comment type="caution">
    <text evidence="1">The sequence shown here is derived from an EMBL/GenBank/DDBJ whole genome shotgun (WGS) entry which is preliminary data.</text>
</comment>
<protein>
    <submittedName>
        <fullName evidence="1">Uncharacterized protein</fullName>
    </submittedName>
</protein>
<gene>
    <name evidence="1" type="ORF">FB474_0604</name>
</gene>
<name>A0A542ZFY7_9MICO</name>
<proteinExistence type="predicted"/>
<dbReference type="RefSeq" id="WP_141787303.1">
    <property type="nucleotide sequence ID" value="NZ_BAAAKX010000009.1"/>
</dbReference>
<evidence type="ECO:0000313" key="2">
    <source>
        <dbReference type="Proteomes" id="UP000319514"/>
    </source>
</evidence>
<reference evidence="1 2" key="1">
    <citation type="submission" date="2019-06" db="EMBL/GenBank/DDBJ databases">
        <title>Sequencing the genomes of 1000 actinobacteria strains.</title>
        <authorList>
            <person name="Klenk H.-P."/>
        </authorList>
    </citation>
    <scope>NUCLEOTIDE SEQUENCE [LARGE SCALE GENOMIC DNA]</scope>
    <source>
        <strain evidence="1 2">DSM 18082</strain>
    </source>
</reference>
<keyword evidence="2" id="KW-1185">Reference proteome</keyword>
<evidence type="ECO:0000313" key="1">
    <source>
        <dbReference type="EMBL" id="TQL59255.1"/>
    </source>
</evidence>
<dbReference type="OrthoDB" id="4381340at2"/>
<sequence length="116" mass="13279">MRVDAVDERDSGWEDYRPVFRVYLFEGTGSDEPPWTTSTFDIRDADVIDAVGWAQSHVREGDLYAVALVGANAEGRRGLTWLVGADANDTPRTGTEEALHRRMRELRDRRLRLDER</sequence>
<accession>A0A542ZFY7</accession>